<dbReference type="RefSeq" id="WP_237264323.1">
    <property type="nucleotide sequence ID" value="NZ_AP024202.1"/>
</dbReference>
<sequence>MNVSQAIKQRKSTRSYTNQPVDKEIIRTILDTAKYAPSGVNTQPWQVCVVEGNTKEKLSRQMIDAFRAKDTETMDYQYYPTEWIPPYKARRVETGTRLYTALDIKREDKEKCLKQWEANYNAFGAPVMLLFFIDSSLETGSYLDYGMFLQNIMLLAEENGLATCPQGALGEFPSLVKQTLQIDADKKLIGGMALGYEDKSHLVNQYRTSRIELDEFCAFYD</sequence>
<accession>A0ABM7MCZ6</accession>
<evidence type="ECO:0000259" key="3">
    <source>
        <dbReference type="Pfam" id="PF00881"/>
    </source>
</evidence>
<evidence type="ECO:0000313" key="4">
    <source>
        <dbReference type="EMBL" id="BCN93277.1"/>
    </source>
</evidence>
<dbReference type="PANTHER" id="PTHR43673">
    <property type="entry name" value="NAD(P)H NITROREDUCTASE YDGI-RELATED"/>
    <property type="match status" value="1"/>
</dbReference>
<keyword evidence="5" id="KW-1185">Reference proteome</keyword>
<dbReference type="SUPFAM" id="SSF55469">
    <property type="entry name" value="FMN-dependent nitroreductase-like"/>
    <property type="match status" value="1"/>
</dbReference>
<dbReference type="InterPro" id="IPR029479">
    <property type="entry name" value="Nitroreductase"/>
</dbReference>
<feature type="domain" description="Nitroreductase" evidence="3">
    <location>
        <begin position="7"/>
        <end position="196"/>
    </location>
</feature>
<dbReference type="Proteomes" id="UP001054820">
    <property type="component" value="Chromosome"/>
</dbReference>
<dbReference type="EMBL" id="AP024202">
    <property type="protein sequence ID" value="BCN93277.1"/>
    <property type="molecule type" value="Genomic_DNA"/>
</dbReference>
<reference evidence="4" key="1">
    <citation type="journal article" date="2022" name="Arch. Microbiol.">
        <title>Thiomicrorhabdus immobilis sp. nov., a mesophilic sulfur-oxidizing bacterium isolated from sediment of a brackish lake in northern Japan.</title>
        <authorList>
            <person name="Kojima H."/>
            <person name="Mochizuki J."/>
            <person name="Kanda M."/>
            <person name="Watanabe T."/>
            <person name="Fukui M."/>
        </authorList>
    </citation>
    <scope>NUCLEOTIDE SEQUENCE</scope>
    <source>
        <strain evidence="4">Am19</strain>
    </source>
</reference>
<protein>
    <submittedName>
        <fullName evidence="4">Nitroreductase</fullName>
    </submittedName>
</protein>
<dbReference type="Gene3D" id="3.40.109.10">
    <property type="entry name" value="NADH Oxidase"/>
    <property type="match status" value="1"/>
</dbReference>
<comment type="similarity">
    <text evidence="1">Belongs to the nitroreductase family.</text>
</comment>
<evidence type="ECO:0000256" key="1">
    <source>
        <dbReference type="ARBA" id="ARBA00007118"/>
    </source>
</evidence>
<evidence type="ECO:0000313" key="5">
    <source>
        <dbReference type="Proteomes" id="UP001054820"/>
    </source>
</evidence>
<dbReference type="PANTHER" id="PTHR43673:SF10">
    <property type="entry name" value="NADH DEHYDROGENASE_NAD(P)H NITROREDUCTASE XCC3605-RELATED"/>
    <property type="match status" value="1"/>
</dbReference>
<organism evidence="4 5">
    <name type="scientific">Thiomicrorhabdus immobilis</name>
    <dbReference type="NCBI Taxonomy" id="2791037"/>
    <lineage>
        <taxon>Bacteria</taxon>
        <taxon>Pseudomonadati</taxon>
        <taxon>Pseudomonadota</taxon>
        <taxon>Gammaproteobacteria</taxon>
        <taxon>Thiotrichales</taxon>
        <taxon>Piscirickettsiaceae</taxon>
        <taxon>Thiomicrorhabdus</taxon>
    </lineage>
</organism>
<dbReference type="CDD" id="cd02136">
    <property type="entry name" value="PnbA_NfnB-like"/>
    <property type="match status" value="1"/>
</dbReference>
<gene>
    <name evidence="4" type="ORF">THMIRHAM_10620</name>
</gene>
<proteinExistence type="inferred from homology"/>
<name>A0ABM7MCZ6_9GAMM</name>
<dbReference type="Pfam" id="PF00881">
    <property type="entry name" value="Nitroreductase"/>
    <property type="match status" value="1"/>
</dbReference>
<dbReference type="InterPro" id="IPR000415">
    <property type="entry name" value="Nitroreductase-like"/>
</dbReference>
<keyword evidence="2" id="KW-0560">Oxidoreductase</keyword>
<evidence type="ECO:0000256" key="2">
    <source>
        <dbReference type="ARBA" id="ARBA00023002"/>
    </source>
</evidence>